<gene>
    <name evidence="1" type="ORF">TEA_024383</name>
</gene>
<accession>A0A4S4D3U6</accession>
<keyword evidence="2" id="KW-1185">Reference proteome</keyword>
<proteinExistence type="predicted"/>
<evidence type="ECO:0000313" key="2">
    <source>
        <dbReference type="Proteomes" id="UP000306102"/>
    </source>
</evidence>
<evidence type="ECO:0000313" key="1">
    <source>
        <dbReference type="EMBL" id="THF95875.1"/>
    </source>
</evidence>
<dbReference type="Proteomes" id="UP000306102">
    <property type="component" value="Unassembled WGS sequence"/>
</dbReference>
<dbReference type="STRING" id="542762.A0A4S4D3U6"/>
<comment type="caution">
    <text evidence="1">The sequence shown here is derived from an EMBL/GenBank/DDBJ whole genome shotgun (WGS) entry which is preliminary data.</text>
</comment>
<organism evidence="1 2">
    <name type="scientific">Camellia sinensis var. sinensis</name>
    <name type="common">China tea</name>
    <dbReference type="NCBI Taxonomy" id="542762"/>
    <lineage>
        <taxon>Eukaryota</taxon>
        <taxon>Viridiplantae</taxon>
        <taxon>Streptophyta</taxon>
        <taxon>Embryophyta</taxon>
        <taxon>Tracheophyta</taxon>
        <taxon>Spermatophyta</taxon>
        <taxon>Magnoliopsida</taxon>
        <taxon>eudicotyledons</taxon>
        <taxon>Gunneridae</taxon>
        <taxon>Pentapetalae</taxon>
        <taxon>asterids</taxon>
        <taxon>Ericales</taxon>
        <taxon>Theaceae</taxon>
        <taxon>Camellia</taxon>
    </lineage>
</organism>
<dbReference type="EMBL" id="SDRB02013121">
    <property type="protein sequence ID" value="THF95875.1"/>
    <property type="molecule type" value="Genomic_DNA"/>
</dbReference>
<dbReference type="AlphaFoldDB" id="A0A4S4D3U6"/>
<name>A0A4S4D3U6_CAMSN</name>
<sequence>MDKGKGVAMNRRWAIDFTDNSIVPSSRDIPHLPGFSRASLDQQESWKGLMLLRKKRDFVLPRKNRASNTRESRFKCKRIAIRAETFSHGRSRLSLSLSLLSVSIFSSSLFASVCFVSLSRLLVKVAEVVNGKKSVAYHASVPIPRNGTICSLRAGIKGPNTIRAPRVGIKGPTNRASHMLIKLNYLNSCLILSVLPAKFNLRFPTISDKTVYTTEAAPHDMNQYG</sequence>
<protein>
    <submittedName>
        <fullName evidence="1">Uncharacterized protein</fullName>
    </submittedName>
</protein>
<reference evidence="1 2" key="1">
    <citation type="journal article" date="2018" name="Proc. Natl. Acad. Sci. U.S.A.">
        <title>Draft genome sequence of Camellia sinensis var. sinensis provides insights into the evolution of the tea genome and tea quality.</title>
        <authorList>
            <person name="Wei C."/>
            <person name="Yang H."/>
            <person name="Wang S."/>
            <person name="Zhao J."/>
            <person name="Liu C."/>
            <person name="Gao L."/>
            <person name="Xia E."/>
            <person name="Lu Y."/>
            <person name="Tai Y."/>
            <person name="She G."/>
            <person name="Sun J."/>
            <person name="Cao H."/>
            <person name="Tong W."/>
            <person name="Gao Q."/>
            <person name="Li Y."/>
            <person name="Deng W."/>
            <person name="Jiang X."/>
            <person name="Wang W."/>
            <person name="Chen Q."/>
            <person name="Zhang S."/>
            <person name="Li H."/>
            <person name="Wu J."/>
            <person name="Wang P."/>
            <person name="Li P."/>
            <person name="Shi C."/>
            <person name="Zheng F."/>
            <person name="Jian J."/>
            <person name="Huang B."/>
            <person name="Shan D."/>
            <person name="Shi M."/>
            <person name="Fang C."/>
            <person name="Yue Y."/>
            <person name="Li F."/>
            <person name="Li D."/>
            <person name="Wei S."/>
            <person name="Han B."/>
            <person name="Jiang C."/>
            <person name="Yin Y."/>
            <person name="Xia T."/>
            <person name="Zhang Z."/>
            <person name="Bennetzen J.L."/>
            <person name="Zhao S."/>
            <person name="Wan X."/>
        </authorList>
    </citation>
    <scope>NUCLEOTIDE SEQUENCE [LARGE SCALE GENOMIC DNA]</scope>
    <source>
        <strain evidence="2">cv. Shuchazao</strain>
        <tissue evidence="1">Leaf</tissue>
    </source>
</reference>